<protein>
    <submittedName>
        <fullName evidence="1">Uncharacterized protein</fullName>
    </submittedName>
</protein>
<name>A0A8J4DP67_9ACTN</name>
<proteinExistence type="predicted"/>
<reference evidence="1" key="1">
    <citation type="submission" date="2021-01" db="EMBL/GenBank/DDBJ databases">
        <title>Whole genome shotgun sequence of Virgisporangium aliadipatigenens NBRC 105644.</title>
        <authorList>
            <person name="Komaki H."/>
            <person name="Tamura T."/>
        </authorList>
    </citation>
    <scope>NUCLEOTIDE SEQUENCE</scope>
    <source>
        <strain evidence="1">NBRC 105644</strain>
    </source>
</reference>
<comment type="caution">
    <text evidence="1">The sequence shown here is derived from an EMBL/GenBank/DDBJ whole genome shotgun (WGS) entry which is preliminary data.</text>
</comment>
<dbReference type="AlphaFoldDB" id="A0A8J4DP67"/>
<accession>A0A8J4DP67</accession>
<evidence type="ECO:0000313" key="2">
    <source>
        <dbReference type="Proteomes" id="UP000619260"/>
    </source>
</evidence>
<sequence>MLARGAAVGFWGTFVVHRGARPLTGFFADLEPLRGAEPAGRPVEGWSVTRVFDSDGELPEDFLTRLRDVTDAPALTARVLDSSAAYVCAAGVDTPPWQVWLQLQYALGYLLAPPPPFDEDGNYLGPDWADPEYEAASAALEERLRADAPGGVEGAGAAVAWAREAGLAPVSAEEVAALLDSENVLAEETFFAFLERLGVTAAKQ</sequence>
<dbReference type="Proteomes" id="UP000619260">
    <property type="component" value="Unassembled WGS sequence"/>
</dbReference>
<organism evidence="1 2">
    <name type="scientific">Virgisporangium aliadipatigenens</name>
    <dbReference type="NCBI Taxonomy" id="741659"/>
    <lineage>
        <taxon>Bacteria</taxon>
        <taxon>Bacillati</taxon>
        <taxon>Actinomycetota</taxon>
        <taxon>Actinomycetes</taxon>
        <taxon>Micromonosporales</taxon>
        <taxon>Micromonosporaceae</taxon>
        <taxon>Virgisporangium</taxon>
    </lineage>
</organism>
<keyword evidence="2" id="KW-1185">Reference proteome</keyword>
<gene>
    <name evidence="1" type="ORF">Val02_20900</name>
</gene>
<evidence type="ECO:0000313" key="1">
    <source>
        <dbReference type="EMBL" id="GIJ45204.1"/>
    </source>
</evidence>
<dbReference type="EMBL" id="BOPF01000006">
    <property type="protein sequence ID" value="GIJ45204.1"/>
    <property type="molecule type" value="Genomic_DNA"/>
</dbReference>